<sequence length="81" mass="8887">MTGTLSPDVTGTYNPIGPYNDKPSYQLATNGWFIWWDGIDSWKISTLRGTPGTNYWTRTDPAIEGVYTPTEPATGDATVTV</sequence>
<accession>X1NV09</accession>
<organism evidence="1">
    <name type="scientific">marine sediment metagenome</name>
    <dbReference type="NCBI Taxonomy" id="412755"/>
    <lineage>
        <taxon>unclassified sequences</taxon>
        <taxon>metagenomes</taxon>
        <taxon>ecological metagenomes</taxon>
    </lineage>
</organism>
<reference evidence="1" key="1">
    <citation type="journal article" date="2014" name="Front. Microbiol.">
        <title>High frequency of phylogenetically diverse reductive dehalogenase-homologous genes in deep subseafloor sedimentary metagenomes.</title>
        <authorList>
            <person name="Kawai M."/>
            <person name="Futagami T."/>
            <person name="Toyoda A."/>
            <person name="Takaki Y."/>
            <person name="Nishi S."/>
            <person name="Hori S."/>
            <person name="Arai W."/>
            <person name="Tsubouchi T."/>
            <person name="Morono Y."/>
            <person name="Uchiyama I."/>
            <person name="Ito T."/>
            <person name="Fujiyama A."/>
            <person name="Inagaki F."/>
            <person name="Takami H."/>
        </authorList>
    </citation>
    <scope>NUCLEOTIDE SEQUENCE</scope>
    <source>
        <strain evidence="1">Expedition CK06-06</strain>
    </source>
</reference>
<evidence type="ECO:0000313" key="1">
    <source>
        <dbReference type="EMBL" id="GAI34046.1"/>
    </source>
</evidence>
<name>X1NV09_9ZZZZ</name>
<proteinExistence type="predicted"/>
<comment type="caution">
    <text evidence="1">The sequence shown here is derived from an EMBL/GenBank/DDBJ whole genome shotgun (WGS) entry which is preliminary data.</text>
</comment>
<dbReference type="EMBL" id="BARV01029774">
    <property type="protein sequence ID" value="GAI34046.1"/>
    <property type="molecule type" value="Genomic_DNA"/>
</dbReference>
<dbReference type="AlphaFoldDB" id="X1NV09"/>
<protein>
    <submittedName>
        <fullName evidence="1">Uncharacterized protein</fullName>
    </submittedName>
</protein>
<gene>
    <name evidence="1" type="ORF">S06H3_47406</name>
</gene>
<feature type="non-terminal residue" evidence="1">
    <location>
        <position position="81"/>
    </location>
</feature>